<organism evidence="1 2">
    <name type="scientific">Meganyctiphanes norvegica</name>
    <name type="common">Northern krill</name>
    <name type="synonym">Thysanopoda norvegica</name>
    <dbReference type="NCBI Taxonomy" id="48144"/>
    <lineage>
        <taxon>Eukaryota</taxon>
        <taxon>Metazoa</taxon>
        <taxon>Ecdysozoa</taxon>
        <taxon>Arthropoda</taxon>
        <taxon>Crustacea</taxon>
        <taxon>Multicrustacea</taxon>
        <taxon>Malacostraca</taxon>
        <taxon>Eumalacostraca</taxon>
        <taxon>Eucarida</taxon>
        <taxon>Euphausiacea</taxon>
        <taxon>Euphausiidae</taxon>
        <taxon>Meganyctiphanes</taxon>
    </lineage>
</organism>
<protein>
    <submittedName>
        <fullName evidence="1">Uncharacterized protein</fullName>
    </submittedName>
</protein>
<name>A0AAV2PTC4_MEGNR</name>
<dbReference type="EMBL" id="CAXKWB010001636">
    <property type="protein sequence ID" value="CAL4065006.1"/>
    <property type="molecule type" value="Genomic_DNA"/>
</dbReference>
<dbReference type="GO" id="GO:0005802">
    <property type="term" value="C:trans-Golgi network"/>
    <property type="evidence" value="ECO:0007669"/>
    <property type="project" value="TreeGrafter"/>
</dbReference>
<evidence type="ECO:0000313" key="1">
    <source>
        <dbReference type="EMBL" id="CAL4065006.1"/>
    </source>
</evidence>
<feature type="non-terminal residue" evidence="1">
    <location>
        <position position="424"/>
    </location>
</feature>
<dbReference type="GO" id="GO:0099518">
    <property type="term" value="P:vesicle cytoskeletal trafficking"/>
    <property type="evidence" value="ECO:0007669"/>
    <property type="project" value="TreeGrafter"/>
</dbReference>
<keyword evidence="2" id="KW-1185">Reference proteome</keyword>
<dbReference type="GO" id="GO:0031267">
    <property type="term" value="F:small GTPase binding"/>
    <property type="evidence" value="ECO:0007669"/>
    <property type="project" value="TreeGrafter"/>
</dbReference>
<comment type="caution">
    <text evidence="1">The sequence shown here is derived from an EMBL/GenBank/DDBJ whole genome shotgun (WGS) entry which is preliminary data.</text>
</comment>
<gene>
    <name evidence="1" type="ORF">MNOR_LOCUS4464</name>
</gene>
<dbReference type="InterPro" id="IPR038830">
    <property type="entry name" value="CCDC186"/>
</dbReference>
<dbReference type="AlphaFoldDB" id="A0AAV2PTC4"/>
<evidence type="ECO:0000313" key="2">
    <source>
        <dbReference type="Proteomes" id="UP001497623"/>
    </source>
</evidence>
<dbReference type="Proteomes" id="UP001497623">
    <property type="component" value="Unassembled WGS sequence"/>
</dbReference>
<sequence>MFSPDVRGFIRPHIFETDACKGDDESLDFDQVINEMVGSSQKPNDIMAEIANILLRRSRLEKNGKIIIQNRLEKVGADLRVGGLNSRTAPEQLLHLSYINYNSNADFQCQLKELGTRFLLAERARYKTGLTSNRRYEKSHLRAGWSANMVAKCYAVSPLIIESSQTLSKLSLATPQLRCKQKIVRLKGKSQLRVYVMSLAIELRELFKHSHIYEMSVVISAISEERLYGFLNGPIGPPIFLCSALMGGPYNTLSSYGRPICMCGLKVVQYLILRIEKRGVLETVVGVIQGDPLLVAVLLKELFIFFMEFGVNKFRESGDAPLVTYLEAITKLIDFYIKSMKTNIIYIFLFTSHSNNVEMMKHGGIMASVYGSTNRDSNMTLELSLEINRKLQAVLEDTLLKNITLKDNLNTLGDEIAKISVRKQ</sequence>
<reference evidence="1 2" key="1">
    <citation type="submission" date="2024-05" db="EMBL/GenBank/DDBJ databases">
        <authorList>
            <person name="Wallberg A."/>
        </authorList>
    </citation>
    <scope>NUCLEOTIDE SEQUENCE [LARGE SCALE GENOMIC DNA]</scope>
</reference>
<dbReference type="PANTHER" id="PTHR18911">
    <property type="entry name" value="CTCL TUMOR ANTIGEN HD-CL-01"/>
    <property type="match status" value="1"/>
</dbReference>
<dbReference type="PANTHER" id="PTHR18911:SF5">
    <property type="entry name" value="COILED-COIL DOMAIN-CONTAINING PROTEIN 186"/>
    <property type="match status" value="1"/>
</dbReference>
<proteinExistence type="predicted"/>
<accession>A0AAV2PTC4</accession>